<accession>A0A9P8RLT0</accession>
<organism evidence="1 2">
    <name type="scientific">Trichoglossum hirsutum</name>
    <dbReference type="NCBI Taxonomy" id="265104"/>
    <lineage>
        <taxon>Eukaryota</taxon>
        <taxon>Fungi</taxon>
        <taxon>Dikarya</taxon>
        <taxon>Ascomycota</taxon>
        <taxon>Pezizomycotina</taxon>
        <taxon>Geoglossomycetes</taxon>
        <taxon>Geoglossales</taxon>
        <taxon>Geoglossaceae</taxon>
        <taxon>Trichoglossum</taxon>
    </lineage>
</organism>
<gene>
    <name evidence="1" type="ORF">GP486_005676</name>
</gene>
<dbReference type="Proteomes" id="UP000750711">
    <property type="component" value="Unassembled WGS sequence"/>
</dbReference>
<dbReference type="AlphaFoldDB" id="A0A9P8RLT0"/>
<sequence length="568" mass="64323">MHTPAAADANRHQSQLLDLPYNIRRGIYGHLFCGPNDINICDSEQILTGKKYTQRLPVQFLRTCRQVSLEAVAVLYASNRFVVSERRHRWCEVDQILGFLRHIGVANQGHMRTLEIDWVVGFENAMQRVAGMLDSSQGPSVESLRLAVRDFVGTTSSQISETIKLLNSNFNSLKDLTLCLPGYNAGRLDLGHYHSLHGYFENPATEPLGAHISLDLRKLKELQKLSVGNTTDFDFFEREAHAIGVQHLVVFWTEHDEVNEGVTRELEGRRWFFDFRERAAHIPFQRESHHHSLSTLPRNLSRPNFLDLPPEIRQMIYRELLIPGLVIPYRSRGSGQGLLQGTGLLLTSRQISQEACAVLYSCNRFYLFAFASGYPLLDSVSVFLNSIGPSNRSLIRRLSLDFSTALRRFFDDVPGIGVLLPPYPNYSRAEEFVGSIRESLSKIESSIGDVLEILGRERHDLDYLWLATPHGHALRILVNDRENILGLDHEYFASSVIQNNLRRIEGVKKLTLWGTTDFIGLEECAREMGVRELKCGWDEVGFAEEELVEPPEGWILVGGGRAAVKTLS</sequence>
<dbReference type="PANTHER" id="PTHR42085:SF1">
    <property type="entry name" value="F-BOX DOMAIN-CONTAINING PROTEIN"/>
    <property type="match status" value="1"/>
</dbReference>
<keyword evidence="2" id="KW-1185">Reference proteome</keyword>
<evidence type="ECO:0000313" key="1">
    <source>
        <dbReference type="EMBL" id="KAH0556403.1"/>
    </source>
</evidence>
<protein>
    <recommendedName>
        <fullName evidence="3">F-box domain-containing protein</fullName>
    </recommendedName>
</protein>
<dbReference type="PANTHER" id="PTHR42085">
    <property type="entry name" value="F-BOX DOMAIN-CONTAINING PROTEIN"/>
    <property type="match status" value="1"/>
</dbReference>
<proteinExistence type="predicted"/>
<comment type="caution">
    <text evidence="1">The sequence shown here is derived from an EMBL/GenBank/DDBJ whole genome shotgun (WGS) entry which is preliminary data.</text>
</comment>
<name>A0A9P8RLT0_9PEZI</name>
<dbReference type="InterPro" id="IPR038883">
    <property type="entry name" value="AN11006-like"/>
</dbReference>
<reference evidence="1" key="1">
    <citation type="submission" date="2021-03" db="EMBL/GenBank/DDBJ databases">
        <title>Comparative genomics and phylogenomic investigation of the class Geoglossomycetes provide insights into ecological specialization and systematics.</title>
        <authorList>
            <person name="Melie T."/>
            <person name="Pirro S."/>
            <person name="Miller A.N."/>
            <person name="Quandt A."/>
        </authorList>
    </citation>
    <scope>NUCLEOTIDE SEQUENCE</scope>
    <source>
        <strain evidence="1">CAQ_001_2017</strain>
    </source>
</reference>
<evidence type="ECO:0008006" key="3">
    <source>
        <dbReference type="Google" id="ProtNLM"/>
    </source>
</evidence>
<dbReference type="EMBL" id="JAGHQM010001108">
    <property type="protein sequence ID" value="KAH0556403.1"/>
    <property type="molecule type" value="Genomic_DNA"/>
</dbReference>
<evidence type="ECO:0000313" key="2">
    <source>
        <dbReference type="Proteomes" id="UP000750711"/>
    </source>
</evidence>